<name>A0A927ZLA8_9CLOT</name>
<evidence type="ECO:0000313" key="2">
    <source>
        <dbReference type="Proteomes" id="UP000768462"/>
    </source>
</evidence>
<dbReference type="Proteomes" id="UP000768462">
    <property type="component" value="Unassembled WGS sequence"/>
</dbReference>
<gene>
    <name evidence="1" type="ORF">E7215_13745</name>
</gene>
<keyword evidence="1" id="KW-0808">Transferase</keyword>
<accession>A0A927ZLA8</accession>
<keyword evidence="1" id="KW-0418">Kinase</keyword>
<dbReference type="GO" id="GO:0016301">
    <property type="term" value="F:kinase activity"/>
    <property type="evidence" value="ECO:0007669"/>
    <property type="project" value="UniProtKB-KW"/>
</dbReference>
<proteinExistence type="predicted"/>
<reference evidence="1" key="1">
    <citation type="submission" date="2019-04" db="EMBL/GenBank/DDBJ databases">
        <title>Evolution of Biomass-Degrading Anaerobic Consortia Revealed by Metagenomics.</title>
        <authorList>
            <person name="Peng X."/>
        </authorList>
    </citation>
    <scope>NUCLEOTIDE SEQUENCE</scope>
    <source>
        <strain evidence="1">SIG254</strain>
    </source>
</reference>
<dbReference type="AlphaFoldDB" id="A0A927ZLA8"/>
<sequence length="105" mass="12250">MDKVTLLTVKDLAIRWQKDEKSIRKYVSEGVVKTCKGVPGVMFHPKHIAELEGVELEKFSPLERRKMQRRIEDLETIVKLQNEQLRKVAMIGTESMNLLQKIMIE</sequence>
<evidence type="ECO:0000313" key="1">
    <source>
        <dbReference type="EMBL" id="MBE6061214.1"/>
    </source>
</evidence>
<dbReference type="EMBL" id="SVCM01000156">
    <property type="protein sequence ID" value="MBE6061214.1"/>
    <property type="molecule type" value="Genomic_DNA"/>
</dbReference>
<protein>
    <submittedName>
        <fullName evidence="1">Histidine kinase</fullName>
    </submittedName>
</protein>
<comment type="caution">
    <text evidence="1">The sequence shown here is derived from an EMBL/GenBank/DDBJ whole genome shotgun (WGS) entry which is preliminary data.</text>
</comment>
<organism evidence="1 2">
    <name type="scientific">Clostridium sulfidigenes</name>
    <dbReference type="NCBI Taxonomy" id="318464"/>
    <lineage>
        <taxon>Bacteria</taxon>
        <taxon>Bacillati</taxon>
        <taxon>Bacillota</taxon>
        <taxon>Clostridia</taxon>
        <taxon>Eubacteriales</taxon>
        <taxon>Clostridiaceae</taxon>
        <taxon>Clostridium</taxon>
    </lineage>
</organism>